<evidence type="ECO:0000313" key="1">
    <source>
        <dbReference type="EMBL" id="BES90535.1"/>
    </source>
</evidence>
<dbReference type="Proteomes" id="UP001307889">
    <property type="component" value="Chromosome 2"/>
</dbReference>
<sequence length="80" mass="8799">MSFHYHSDRFSPLVVPVAHPEGISCPPLIPRPAARTHLKPSWPSEYETSLTSLSLAITLARLMGQEAVGSLLKPISASWY</sequence>
<reference evidence="1 2" key="1">
    <citation type="submission" date="2023-09" db="EMBL/GenBank/DDBJ databases">
        <title>Nesidiocoris tenuis whole genome shotgun sequence.</title>
        <authorList>
            <person name="Shibata T."/>
            <person name="Shimoda M."/>
            <person name="Kobayashi T."/>
            <person name="Uehara T."/>
        </authorList>
    </citation>
    <scope>NUCLEOTIDE SEQUENCE [LARGE SCALE GENOMIC DNA]</scope>
    <source>
        <strain evidence="1 2">Japan</strain>
    </source>
</reference>
<evidence type="ECO:0008006" key="3">
    <source>
        <dbReference type="Google" id="ProtNLM"/>
    </source>
</evidence>
<dbReference type="EMBL" id="AP028910">
    <property type="protein sequence ID" value="BES90535.1"/>
    <property type="molecule type" value="Genomic_DNA"/>
</dbReference>
<proteinExistence type="predicted"/>
<name>A0ABN7AE27_9HEMI</name>
<accession>A0ABN7AE27</accession>
<organism evidence="1 2">
    <name type="scientific">Nesidiocoris tenuis</name>
    <dbReference type="NCBI Taxonomy" id="355587"/>
    <lineage>
        <taxon>Eukaryota</taxon>
        <taxon>Metazoa</taxon>
        <taxon>Ecdysozoa</taxon>
        <taxon>Arthropoda</taxon>
        <taxon>Hexapoda</taxon>
        <taxon>Insecta</taxon>
        <taxon>Pterygota</taxon>
        <taxon>Neoptera</taxon>
        <taxon>Paraneoptera</taxon>
        <taxon>Hemiptera</taxon>
        <taxon>Heteroptera</taxon>
        <taxon>Panheteroptera</taxon>
        <taxon>Cimicomorpha</taxon>
        <taxon>Miridae</taxon>
        <taxon>Dicyphina</taxon>
        <taxon>Nesidiocoris</taxon>
    </lineage>
</organism>
<keyword evidence="2" id="KW-1185">Reference proteome</keyword>
<evidence type="ECO:0000313" key="2">
    <source>
        <dbReference type="Proteomes" id="UP001307889"/>
    </source>
</evidence>
<gene>
    <name evidence="1" type="ORF">NTJ_03344</name>
</gene>
<protein>
    <recommendedName>
        <fullName evidence="3">Anaphase-promoting complex subunit 1</fullName>
    </recommendedName>
</protein>